<name>A0AAF0ED41_9BASI</name>
<dbReference type="EMBL" id="CP119901">
    <property type="protein sequence ID" value="WFD22466.1"/>
    <property type="molecule type" value="Genomic_DNA"/>
</dbReference>
<dbReference type="AlphaFoldDB" id="A0AAF0ED41"/>
<dbReference type="SUPFAM" id="SSF53335">
    <property type="entry name" value="S-adenosyl-L-methionine-dependent methyltransferases"/>
    <property type="match status" value="1"/>
</dbReference>
<reference evidence="1" key="1">
    <citation type="submission" date="2023-03" db="EMBL/GenBank/DDBJ databases">
        <title>Mating type loci evolution in Malassezia.</title>
        <authorList>
            <person name="Coelho M.A."/>
        </authorList>
    </citation>
    <scope>NUCLEOTIDE SEQUENCE</scope>
    <source>
        <strain evidence="1">CBS 12830</strain>
    </source>
</reference>
<keyword evidence="2" id="KW-1185">Reference proteome</keyword>
<sequence>MSHEARHQGYGGAAGGPATLAATADVLRCYEEAVQEPMVECVNLDGLYTNAQEEGSDRIDAVVLREDFCSTAIIASTWLALRPENRSQGVDIDLDALRDTQAKLGGKKVQLLQSPSYTQAPHTVELPATAAEPSASTLEKDASGYISTWAEGQATARLDRRLAKRQQRAAQNTQVAADEPRLVLLHSDVLDLPVPPVQGRTPLEAPDIVASLNYAMAYFHDRATLLRYLRSVVASLRPKTGVFITDMFGGPPTGEPYEDQDRLWAQFYDEPGFRRAQDGAEQVVLRPCTGDDDLQVLPGPTPEQRGTRAEWPRGHLKLVRTGDAHGGFEYWREDGPIDYATNRFRMSLSFRFSDHSWLRDVFSYDFRIWSLRELTEAMEEAGFASVRILVLPRNDVDRHDSSSDDSDMDEDGEDNFAAMFLRTEREERRRRKFHTVQPEEKVFSTRSFSTYIVARAP</sequence>
<dbReference type="Gene3D" id="3.40.50.150">
    <property type="entry name" value="Vaccinia Virus protein VP39"/>
    <property type="match status" value="1"/>
</dbReference>
<dbReference type="PANTHER" id="PTHR37211:SF1">
    <property type="entry name" value="EXPRESSED PROTEIN"/>
    <property type="match status" value="1"/>
</dbReference>
<evidence type="ECO:0000313" key="1">
    <source>
        <dbReference type="EMBL" id="WFD22466.1"/>
    </source>
</evidence>
<proteinExistence type="predicted"/>
<dbReference type="Proteomes" id="UP001214415">
    <property type="component" value="Chromosome 2"/>
</dbReference>
<evidence type="ECO:0000313" key="2">
    <source>
        <dbReference type="Proteomes" id="UP001214415"/>
    </source>
</evidence>
<organism evidence="1 2">
    <name type="scientific">Malassezia equina</name>
    <dbReference type="NCBI Taxonomy" id="1381935"/>
    <lineage>
        <taxon>Eukaryota</taxon>
        <taxon>Fungi</taxon>
        <taxon>Dikarya</taxon>
        <taxon>Basidiomycota</taxon>
        <taxon>Ustilaginomycotina</taxon>
        <taxon>Malasseziomycetes</taxon>
        <taxon>Malasseziales</taxon>
        <taxon>Malasseziaceae</taxon>
        <taxon>Malassezia</taxon>
    </lineage>
</organism>
<dbReference type="PANTHER" id="PTHR37211">
    <property type="entry name" value="EXPRESSED PROTEIN"/>
    <property type="match status" value="1"/>
</dbReference>
<gene>
    <name evidence="1" type="ORF">MEQU1_001138</name>
</gene>
<protein>
    <submittedName>
        <fullName evidence="1">Uncharacterized protein</fullName>
    </submittedName>
</protein>
<dbReference type="InterPro" id="IPR029063">
    <property type="entry name" value="SAM-dependent_MTases_sf"/>
</dbReference>
<accession>A0AAF0ED41</accession>